<evidence type="ECO:0000313" key="2">
    <source>
        <dbReference type="EMBL" id="MFH5229340.1"/>
    </source>
</evidence>
<protein>
    <submittedName>
        <fullName evidence="2">Metal-dependent hydrolase</fullName>
    </submittedName>
</protein>
<reference evidence="4 5" key="1">
    <citation type="submission" date="2024-10" db="EMBL/GenBank/DDBJ databases">
        <authorList>
            <person name="Riesco R."/>
        </authorList>
    </citation>
    <scope>NUCLEOTIDE SEQUENCE [LARGE SCALE GENOMIC DNA]</scope>
    <source>
        <strain evidence="3 4">NCIMB 15448</strain>
        <strain evidence="2 5">NCIMB 15450</strain>
    </source>
</reference>
<keyword evidence="1" id="KW-0812">Transmembrane</keyword>
<dbReference type="PIRSF" id="PIRSF007580">
    <property type="entry name" value="UCP07580"/>
    <property type="match status" value="1"/>
</dbReference>
<dbReference type="Proteomes" id="UP001609176">
    <property type="component" value="Unassembled WGS sequence"/>
</dbReference>
<dbReference type="EMBL" id="JBIMSP010000008">
    <property type="protein sequence ID" value="MFH5241749.1"/>
    <property type="molecule type" value="Genomic_DNA"/>
</dbReference>
<evidence type="ECO:0000313" key="4">
    <source>
        <dbReference type="Proteomes" id="UP001609176"/>
    </source>
</evidence>
<gene>
    <name evidence="3" type="ORF">ACHIPV_07585</name>
    <name evidence="2" type="ORF">ACHIRB_12270</name>
</gene>
<dbReference type="PANTHER" id="PTHR39456:SF1">
    <property type="entry name" value="METAL-DEPENDENT HYDROLASE"/>
    <property type="match status" value="1"/>
</dbReference>
<dbReference type="InterPro" id="IPR016516">
    <property type="entry name" value="UCP07580"/>
</dbReference>
<dbReference type="Pfam" id="PF10118">
    <property type="entry name" value="Metal_hydrol"/>
    <property type="match status" value="1"/>
</dbReference>
<feature type="transmembrane region" description="Helical" evidence="1">
    <location>
        <begin position="194"/>
        <end position="217"/>
    </location>
</feature>
<keyword evidence="1" id="KW-1133">Transmembrane helix</keyword>
<dbReference type="RefSeq" id="WP_395123996.1">
    <property type="nucleotide sequence ID" value="NZ_JBIMSN010000052.1"/>
</dbReference>
<accession>A0ABW7K5S4</accession>
<sequence>MVTTSTPPAAYPKTRRIRFRFGEESAAAKYFVNNDPVFNHFVAGLSASFPPGEESFIRSVRRFADQITDPVLKKRVAGFIGQEAMHGQEHRRLNQQLVELGYPIEWFDRDSVKQRQIRFEDRIPDRLHLAMTAAAEHYTAVLAERVLSNDEVQAIPGEPEMWNLLNWHALEELEHKSVAFDVYRAVGGSERMRIAVMAAVLALTIPLTFTSLTVSLARDPYARRSPVRRAREAYALFRGPMFKGLMPELAKYLRRGFHPDDIESNELLERWQKELFGTEGVLVDHLK</sequence>
<name>A0ABW7K5S4_9NOCA</name>
<dbReference type="Proteomes" id="UP001609219">
    <property type="component" value="Unassembled WGS sequence"/>
</dbReference>
<comment type="caution">
    <text evidence="2">The sequence shown here is derived from an EMBL/GenBank/DDBJ whole genome shotgun (WGS) entry which is preliminary data.</text>
</comment>
<dbReference type="EMBL" id="JBIMSN010000052">
    <property type="protein sequence ID" value="MFH5229340.1"/>
    <property type="molecule type" value="Genomic_DNA"/>
</dbReference>
<keyword evidence="2" id="KW-0378">Hydrolase</keyword>
<proteinExistence type="predicted"/>
<dbReference type="GO" id="GO:0016787">
    <property type="term" value="F:hydrolase activity"/>
    <property type="evidence" value="ECO:0007669"/>
    <property type="project" value="UniProtKB-KW"/>
</dbReference>
<organism evidence="2 5">
    <name type="scientific">Antrihabitans spumae</name>
    <dbReference type="NCBI Taxonomy" id="3373370"/>
    <lineage>
        <taxon>Bacteria</taxon>
        <taxon>Bacillati</taxon>
        <taxon>Actinomycetota</taxon>
        <taxon>Actinomycetes</taxon>
        <taxon>Mycobacteriales</taxon>
        <taxon>Nocardiaceae</taxon>
        <taxon>Antrihabitans</taxon>
    </lineage>
</organism>
<evidence type="ECO:0000313" key="3">
    <source>
        <dbReference type="EMBL" id="MFH5241749.1"/>
    </source>
</evidence>
<evidence type="ECO:0000256" key="1">
    <source>
        <dbReference type="SAM" id="Phobius"/>
    </source>
</evidence>
<keyword evidence="1" id="KW-0472">Membrane</keyword>
<dbReference type="PANTHER" id="PTHR39456">
    <property type="entry name" value="METAL-DEPENDENT HYDROLASE"/>
    <property type="match status" value="1"/>
</dbReference>
<keyword evidence="5" id="KW-1185">Reference proteome</keyword>
<evidence type="ECO:0000313" key="5">
    <source>
        <dbReference type="Proteomes" id="UP001609219"/>
    </source>
</evidence>